<proteinExistence type="inferred from homology"/>
<dbReference type="GO" id="GO:0016020">
    <property type="term" value="C:membrane"/>
    <property type="evidence" value="ECO:0007669"/>
    <property type="project" value="UniProtKB-SubCell"/>
</dbReference>
<comment type="subcellular location">
    <subcellularLocation>
        <location evidence="1">Membrane</location>
    </subcellularLocation>
</comment>
<feature type="domain" description="G-protein coupled receptors family 1 profile" evidence="7">
    <location>
        <begin position="21"/>
        <end position="289"/>
    </location>
</feature>
<keyword evidence="5" id="KW-0807">Transducer</keyword>
<keyword evidence="3 6" id="KW-1133">Transmembrane helix</keyword>
<feature type="transmembrane region" description="Helical" evidence="6">
    <location>
        <begin position="269"/>
        <end position="291"/>
    </location>
</feature>
<reference evidence="8" key="1">
    <citation type="submission" date="2022-11" db="UniProtKB">
        <authorList>
            <consortium name="EnsemblMetazoa"/>
        </authorList>
    </citation>
    <scope>IDENTIFICATION</scope>
</reference>
<dbReference type="OrthoDB" id="9046662at2759"/>
<dbReference type="SUPFAM" id="SSF81321">
    <property type="entry name" value="Family A G protein-coupled receptor-like"/>
    <property type="match status" value="1"/>
</dbReference>
<organism evidence="8 9">
    <name type="scientific">Patiria miniata</name>
    <name type="common">Bat star</name>
    <name type="synonym">Asterina miniata</name>
    <dbReference type="NCBI Taxonomy" id="46514"/>
    <lineage>
        <taxon>Eukaryota</taxon>
        <taxon>Metazoa</taxon>
        <taxon>Echinodermata</taxon>
        <taxon>Eleutherozoa</taxon>
        <taxon>Asterozoa</taxon>
        <taxon>Asteroidea</taxon>
        <taxon>Valvatacea</taxon>
        <taxon>Valvatida</taxon>
        <taxon>Asterinidae</taxon>
        <taxon>Patiria</taxon>
    </lineage>
</organism>
<dbReference type="InterPro" id="IPR000276">
    <property type="entry name" value="GPCR_Rhodpsn"/>
</dbReference>
<dbReference type="Proteomes" id="UP000887568">
    <property type="component" value="Unplaced"/>
</dbReference>
<evidence type="ECO:0000256" key="6">
    <source>
        <dbReference type="SAM" id="Phobius"/>
    </source>
</evidence>
<keyword evidence="2 5" id="KW-0812">Transmembrane</keyword>
<dbReference type="PANTHER" id="PTHR45698:SF1">
    <property type="entry name" value="TRACE AMINE-ASSOCIATED RECEPTOR 13C-LIKE"/>
    <property type="match status" value="1"/>
</dbReference>
<feature type="transmembrane region" description="Helical" evidence="6">
    <location>
        <begin position="42"/>
        <end position="61"/>
    </location>
</feature>
<name>A0A913Z718_PATMI</name>
<dbReference type="CDD" id="cd00637">
    <property type="entry name" value="7tm_classA_rhodopsin-like"/>
    <property type="match status" value="1"/>
</dbReference>
<evidence type="ECO:0000256" key="2">
    <source>
        <dbReference type="ARBA" id="ARBA00022692"/>
    </source>
</evidence>
<sequence>MEKILVLRIFKTFIGILGILDNGLVCVVISKVKVMQTRTNAFIFHQAVVDFLGSAMILLQTEVPMPDPLPENALGRFLCRFWLSNFTLFFLFVVSTFNLLAVTMERYFAIVHPFRYQTTFLKYPRVKVGAVIVSCWLLGAAMKPYLMTIFQIQDGRCQSLPGSKAVGILTAFMEYILPVGVMLFAHIRISVELKRGAARVGPAPPGAAAGTSAEPSPEAGMMGSLLKARRNTFKTLLTVFVTFLVCWTPNQVIFLTYNLGLYPLQFNEWFYLLSVAMVAANCCVNPFIYSFKYRQFRSGLMEIFSRKSNPNTHLLARSRSLRLPSTQPTTLSVL</sequence>
<dbReference type="RefSeq" id="XP_038047517.1">
    <property type="nucleotide sequence ID" value="XM_038191589.1"/>
</dbReference>
<dbReference type="PANTHER" id="PTHR45698">
    <property type="entry name" value="TRACE AMINE-ASSOCIATED RECEPTOR 19N-RELATED"/>
    <property type="match status" value="1"/>
</dbReference>
<dbReference type="PRINTS" id="PR00237">
    <property type="entry name" value="GPCRRHODOPSN"/>
</dbReference>
<keyword evidence="9" id="KW-1185">Reference proteome</keyword>
<evidence type="ECO:0000313" key="9">
    <source>
        <dbReference type="Proteomes" id="UP000887568"/>
    </source>
</evidence>
<dbReference type="GeneID" id="119721512"/>
<dbReference type="AlphaFoldDB" id="A0A913Z718"/>
<dbReference type="GO" id="GO:0004930">
    <property type="term" value="F:G protein-coupled receptor activity"/>
    <property type="evidence" value="ECO:0007669"/>
    <property type="project" value="UniProtKB-KW"/>
</dbReference>
<dbReference type="Pfam" id="PF00001">
    <property type="entry name" value="7tm_1"/>
    <property type="match status" value="1"/>
</dbReference>
<dbReference type="EnsemblMetazoa" id="XM_038191589.1">
    <property type="protein sequence ID" value="XP_038047517.1"/>
    <property type="gene ID" value="LOC119721512"/>
</dbReference>
<feature type="transmembrane region" description="Helical" evidence="6">
    <location>
        <begin position="81"/>
        <end position="104"/>
    </location>
</feature>
<evidence type="ECO:0000256" key="3">
    <source>
        <dbReference type="ARBA" id="ARBA00022989"/>
    </source>
</evidence>
<accession>A0A913Z718</accession>
<evidence type="ECO:0000313" key="8">
    <source>
        <dbReference type="EnsemblMetazoa" id="XP_038047517.1"/>
    </source>
</evidence>
<feature type="transmembrane region" description="Helical" evidence="6">
    <location>
        <begin position="12"/>
        <end position="30"/>
    </location>
</feature>
<evidence type="ECO:0000256" key="5">
    <source>
        <dbReference type="RuleBase" id="RU000688"/>
    </source>
</evidence>
<feature type="transmembrane region" description="Helical" evidence="6">
    <location>
        <begin position="236"/>
        <end position="257"/>
    </location>
</feature>
<evidence type="ECO:0000259" key="7">
    <source>
        <dbReference type="PROSITE" id="PS50262"/>
    </source>
</evidence>
<evidence type="ECO:0000256" key="1">
    <source>
        <dbReference type="ARBA" id="ARBA00004370"/>
    </source>
</evidence>
<feature type="transmembrane region" description="Helical" evidence="6">
    <location>
        <begin position="166"/>
        <end position="185"/>
    </location>
</feature>
<evidence type="ECO:0000256" key="4">
    <source>
        <dbReference type="ARBA" id="ARBA00023136"/>
    </source>
</evidence>
<protein>
    <recommendedName>
        <fullName evidence="7">G-protein coupled receptors family 1 profile domain-containing protein</fullName>
    </recommendedName>
</protein>
<comment type="similarity">
    <text evidence="5">Belongs to the G-protein coupled receptor 1 family.</text>
</comment>
<dbReference type="PROSITE" id="PS00237">
    <property type="entry name" value="G_PROTEIN_RECEP_F1_1"/>
    <property type="match status" value="1"/>
</dbReference>
<dbReference type="InterPro" id="IPR017452">
    <property type="entry name" value="GPCR_Rhodpsn_7TM"/>
</dbReference>
<keyword evidence="5" id="KW-0297">G-protein coupled receptor</keyword>
<keyword evidence="4 6" id="KW-0472">Membrane</keyword>
<dbReference type="PROSITE" id="PS50262">
    <property type="entry name" value="G_PROTEIN_RECEP_F1_2"/>
    <property type="match status" value="1"/>
</dbReference>
<feature type="transmembrane region" description="Helical" evidence="6">
    <location>
        <begin position="125"/>
        <end position="146"/>
    </location>
</feature>
<keyword evidence="5" id="KW-0675">Receptor</keyword>
<dbReference type="Gene3D" id="1.20.1070.10">
    <property type="entry name" value="Rhodopsin 7-helix transmembrane proteins"/>
    <property type="match status" value="1"/>
</dbReference>